<keyword evidence="1" id="KW-0418">Kinase</keyword>
<dbReference type="SUPFAM" id="SSF52540">
    <property type="entry name" value="P-loop containing nucleoside triphosphate hydrolases"/>
    <property type="match status" value="1"/>
</dbReference>
<organism evidence="1 2">
    <name type="scientific">Alkalicaulis satelles</name>
    <dbReference type="NCBI Taxonomy" id="2609175"/>
    <lineage>
        <taxon>Bacteria</taxon>
        <taxon>Pseudomonadati</taxon>
        <taxon>Pseudomonadota</taxon>
        <taxon>Alphaproteobacteria</taxon>
        <taxon>Maricaulales</taxon>
        <taxon>Maricaulaceae</taxon>
        <taxon>Alkalicaulis</taxon>
    </lineage>
</organism>
<name>A0A5M6ZKW4_9PROT</name>
<protein>
    <submittedName>
        <fullName evidence="1">Uridylate kinase</fullName>
    </submittedName>
</protein>
<dbReference type="GO" id="GO:0016301">
    <property type="term" value="F:kinase activity"/>
    <property type="evidence" value="ECO:0007669"/>
    <property type="project" value="UniProtKB-KW"/>
</dbReference>
<evidence type="ECO:0000313" key="2">
    <source>
        <dbReference type="Proteomes" id="UP000325122"/>
    </source>
</evidence>
<proteinExistence type="predicted"/>
<keyword evidence="1" id="KW-0808">Transferase</keyword>
<accession>A0A5M6ZKW4</accession>
<dbReference type="EMBL" id="VWOJ01000002">
    <property type="protein sequence ID" value="KAA5803858.1"/>
    <property type="molecule type" value="Genomic_DNA"/>
</dbReference>
<comment type="caution">
    <text evidence="1">The sequence shown here is derived from an EMBL/GenBank/DDBJ whole genome shotgun (WGS) entry which is preliminary data.</text>
</comment>
<dbReference type="InterPro" id="IPR027417">
    <property type="entry name" value="P-loop_NTPase"/>
</dbReference>
<dbReference type="Gene3D" id="3.40.50.300">
    <property type="entry name" value="P-loop containing nucleotide triphosphate hydrolases"/>
    <property type="match status" value="1"/>
</dbReference>
<dbReference type="AlphaFoldDB" id="A0A5M6ZKW4"/>
<dbReference type="Proteomes" id="UP000325122">
    <property type="component" value="Unassembled WGS sequence"/>
</dbReference>
<reference evidence="1 2" key="1">
    <citation type="submission" date="2019-09" db="EMBL/GenBank/DDBJ databases">
        <authorList>
            <person name="Kevbrin V."/>
            <person name="Grouzdev D.S."/>
        </authorList>
    </citation>
    <scope>NUCLEOTIDE SEQUENCE [LARGE SCALE GENOMIC DNA]</scope>
    <source>
        <strain evidence="1 2">G-192</strain>
    </source>
</reference>
<gene>
    <name evidence="1" type="ORF">F1654_08655</name>
</gene>
<keyword evidence="2" id="KW-1185">Reference proteome</keyword>
<evidence type="ECO:0000313" key="1">
    <source>
        <dbReference type="EMBL" id="KAA5803858.1"/>
    </source>
</evidence>
<sequence length="222" mass="23694">MTPQAPALDALARALAGLRPGHTARVAVDGRTAAGKTTLADALGAAVQALGRPVIRAGLDGFHHPRARRYRQGRFSARGYYEDARDLDALRRLLLDPLGPQGDGRFRLESFDLEADRPVSAPVMTAPPGAILILDGSFLQRRELGPCWEAVVFVDVSEAVAAARAAARDGDGAHRLYAERYGPAFGLYEAEADPAQTADAVWNNEDPGAPRLHIRANGRLGA</sequence>
<dbReference type="RefSeq" id="WP_150023126.1">
    <property type="nucleotide sequence ID" value="NZ_VWOJ01000002.1"/>
</dbReference>